<dbReference type="InterPro" id="IPR012945">
    <property type="entry name" value="Tubulin-bd_cofactor_C_dom"/>
</dbReference>
<feature type="domain" description="C-CAP/cofactor C-like" evidence="5">
    <location>
        <begin position="184"/>
        <end position="312"/>
    </location>
</feature>
<feature type="compositionally biased region" description="Low complexity" evidence="4">
    <location>
        <begin position="120"/>
        <end position="135"/>
    </location>
</feature>
<evidence type="ECO:0000256" key="2">
    <source>
        <dbReference type="ARBA" id="ARBA00008848"/>
    </source>
</evidence>
<dbReference type="PROSITE" id="PS51329">
    <property type="entry name" value="C_CAP_COFACTOR_C"/>
    <property type="match status" value="1"/>
</dbReference>
<dbReference type="InterPro" id="IPR016098">
    <property type="entry name" value="CAP/MinC_C"/>
</dbReference>
<evidence type="ECO:0000259" key="5">
    <source>
        <dbReference type="PROSITE" id="PS51329"/>
    </source>
</evidence>
<feature type="region of interest" description="Disordered" evidence="4">
    <location>
        <begin position="110"/>
        <end position="150"/>
    </location>
</feature>
<dbReference type="Gene3D" id="1.20.58.1250">
    <property type="entry name" value="Tubulin Binding Cofactor C, N-terminal domain"/>
    <property type="match status" value="1"/>
</dbReference>
<organism evidence="6 7">
    <name type="scientific">Podospora aff. communis PSN243</name>
    <dbReference type="NCBI Taxonomy" id="3040156"/>
    <lineage>
        <taxon>Eukaryota</taxon>
        <taxon>Fungi</taxon>
        <taxon>Dikarya</taxon>
        <taxon>Ascomycota</taxon>
        <taxon>Pezizomycotina</taxon>
        <taxon>Sordariomycetes</taxon>
        <taxon>Sordariomycetidae</taxon>
        <taxon>Sordariales</taxon>
        <taxon>Podosporaceae</taxon>
        <taxon>Podospora</taxon>
    </lineage>
</organism>
<dbReference type="PANTHER" id="PTHR15139:SF0">
    <property type="entry name" value="TUBULIN-SPECIFIC CHAPERONE C"/>
    <property type="match status" value="1"/>
</dbReference>
<dbReference type="GO" id="GO:0005737">
    <property type="term" value="C:cytoplasm"/>
    <property type="evidence" value="ECO:0007669"/>
    <property type="project" value="UniProtKB-SubCell"/>
</dbReference>
<reference evidence="6" key="2">
    <citation type="submission" date="2023-05" db="EMBL/GenBank/DDBJ databases">
        <authorList>
            <consortium name="Lawrence Berkeley National Laboratory"/>
            <person name="Steindorff A."/>
            <person name="Hensen N."/>
            <person name="Bonometti L."/>
            <person name="Westerberg I."/>
            <person name="Brannstrom I.O."/>
            <person name="Guillou S."/>
            <person name="Cros-Aarteil S."/>
            <person name="Calhoun S."/>
            <person name="Haridas S."/>
            <person name="Kuo A."/>
            <person name="Mondo S."/>
            <person name="Pangilinan J."/>
            <person name="Riley R."/>
            <person name="Labutti K."/>
            <person name="Andreopoulos B."/>
            <person name="Lipzen A."/>
            <person name="Chen C."/>
            <person name="Yanf M."/>
            <person name="Daum C."/>
            <person name="Ng V."/>
            <person name="Clum A."/>
            <person name="Ohm R."/>
            <person name="Martin F."/>
            <person name="Silar P."/>
            <person name="Natvig D."/>
            <person name="Lalanne C."/>
            <person name="Gautier V."/>
            <person name="Ament-Velasquez S.L."/>
            <person name="Kruys A."/>
            <person name="Hutchinson M.I."/>
            <person name="Powell A.J."/>
            <person name="Barry K."/>
            <person name="Miller A.N."/>
            <person name="Grigoriev I.V."/>
            <person name="Debuchy R."/>
            <person name="Gladieux P."/>
            <person name="Thoren M.H."/>
            <person name="Johannesson H."/>
        </authorList>
    </citation>
    <scope>NUCLEOTIDE SEQUENCE</scope>
    <source>
        <strain evidence="6">PSN243</strain>
    </source>
</reference>
<dbReference type="InterPro" id="IPR038397">
    <property type="entry name" value="TBCC_N_sf"/>
</dbReference>
<dbReference type="GO" id="GO:0007023">
    <property type="term" value="P:post-chaperonin tubulin folding pathway"/>
    <property type="evidence" value="ECO:0007669"/>
    <property type="project" value="InterPro"/>
</dbReference>
<proteinExistence type="inferred from homology"/>
<name>A0AAV9GGV9_9PEZI</name>
<accession>A0AAV9GGV9</accession>
<sequence length="363" mass="40155">MEDPKARLYRIFQEETENIREQISNLNSISTIGGERHDATEHILAGISNLSQAVADEADSLPAYDQRTYIEGIKALYEQLKEEQAKSGSKIRFQFKPRMVQTAISKEDSRHVFSTGGGNNENTAAATSSTAASEAQDSVGTLPTVGGKNYNEEISRMTGVRRPSFSTARDITLSDHWRKHILLPASASRATSSGRLTNIQESIVDMSEPTTRAVGAPFANLMLKDITASLIIAGHVDGSVHITGVRDSILVLVARQVRIHECENVDLYLHCSSHPIIEDCKGMRFAPAPARYLAESDKPEDNQWDQVDDFKWLKTEQSPNWSVMPEEDRVGVDFWKTTVRGLSTDSVLDILRKAGLDPSKARA</sequence>
<gene>
    <name evidence="6" type="ORF">QBC34DRAFT_381843</name>
</gene>
<dbReference type="InterPro" id="IPR017901">
    <property type="entry name" value="C-CAP_CF_C-like"/>
</dbReference>
<keyword evidence="7" id="KW-1185">Reference proteome</keyword>
<keyword evidence="3" id="KW-0963">Cytoplasm</keyword>
<evidence type="ECO:0000256" key="1">
    <source>
        <dbReference type="ARBA" id="ARBA00004496"/>
    </source>
</evidence>
<evidence type="ECO:0000313" key="6">
    <source>
        <dbReference type="EMBL" id="KAK4447715.1"/>
    </source>
</evidence>
<dbReference type="EMBL" id="MU865947">
    <property type="protein sequence ID" value="KAK4447715.1"/>
    <property type="molecule type" value="Genomic_DNA"/>
</dbReference>
<reference evidence="6" key="1">
    <citation type="journal article" date="2023" name="Mol. Phylogenet. Evol.">
        <title>Genome-scale phylogeny and comparative genomics of the fungal order Sordariales.</title>
        <authorList>
            <person name="Hensen N."/>
            <person name="Bonometti L."/>
            <person name="Westerberg I."/>
            <person name="Brannstrom I.O."/>
            <person name="Guillou S."/>
            <person name="Cros-Aarteil S."/>
            <person name="Calhoun S."/>
            <person name="Haridas S."/>
            <person name="Kuo A."/>
            <person name="Mondo S."/>
            <person name="Pangilinan J."/>
            <person name="Riley R."/>
            <person name="LaButti K."/>
            <person name="Andreopoulos B."/>
            <person name="Lipzen A."/>
            <person name="Chen C."/>
            <person name="Yan M."/>
            <person name="Daum C."/>
            <person name="Ng V."/>
            <person name="Clum A."/>
            <person name="Steindorff A."/>
            <person name="Ohm R.A."/>
            <person name="Martin F."/>
            <person name="Silar P."/>
            <person name="Natvig D.O."/>
            <person name="Lalanne C."/>
            <person name="Gautier V."/>
            <person name="Ament-Velasquez S.L."/>
            <person name="Kruys A."/>
            <person name="Hutchinson M.I."/>
            <person name="Powell A.J."/>
            <person name="Barry K."/>
            <person name="Miller A.N."/>
            <person name="Grigoriev I.V."/>
            <person name="Debuchy R."/>
            <person name="Gladieux P."/>
            <person name="Hiltunen Thoren M."/>
            <person name="Johannesson H."/>
        </authorList>
    </citation>
    <scope>NUCLEOTIDE SEQUENCE</scope>
    <source>
        <strain evidence="6">PSN243</strain>
    </source>
</reference>
<evidence type="ECO:0000256" key="4">
    <source>
        <dbReference type="SAM" id="MobiDB-lite"/>
    </source>
</evidence>
<dbReference type="Gene3D" id="2.160.20.70">
    <property type="match status" value="1"/>
</dbReference>
<evidence type="ECO:0000313" key="7">
    <source>
        <dbReference type="Proteomes" id="UP001321760"/>
    </source>
</evidence>
<dbReference type="PANTHER" id="PTHR15139">
    <property type="entry name" value="TUBULIN FOLDING COFACTOR C"/>
    <property type="match status" value="1"/>
</dbReference>
<comment type="caution">
    <text evidence="6">The sequence shown here is derived from an EMBL/GenBank/DDBJ whole genome shotgun (WGS) entry which is preliminary data.</text>
</comment>
<dbReference type="AlphaFoldDB" id="A0AAV9GGV9"/>
<comment type="similarity">
    <text evidence="2">Belongs to the TBCC family.</text>
</comment>
<comment type="subcellular location">
    <subcellularLocation>
        <location evidence="1">Cytoplasm</location>
    </subcellularLocation>
</comment>
<protein>
    <submittedName>
        <fullName evidence="6">Tubulin binding cofactor C-domain-containing protein</fullName>
    </submittedName>
</protein>
<dbReference type="Proteomes" id="UP001321760">
    <property type="component" value="Unassembled WGS sequence"/>
</dbReference>
<dbReference type="GO" id="GO:0007021">
    <property type="term" value="P:tubulin complex assembly"/>
    <property type="evidence" value="ECO:0007669"/>
    <property type="project" value="TreeGrafter"/>
</dbReference>
<dbReference type="Pfam" id="PF07986">
    <property type="entry name" value="TBCC"/>
    <property type="match status" value="1"/>
</dbReference>
<dbReference type="InterPro" id="IPR027684">
    <property type="entry name" value="TBCC"/>
</dbReference>
<evidence type="ECO:0000256" key="3">
    <source>
        <dbReference type="ARBA" id="ARBA00022490"/>
    </source>
</evidence>